<dbReference type="Gene3D" id="2.40.40.10">
    <property type="entry name" value="RlpA-like domain"/>
    <property type="match status" value="1"/>
</dbReference>
<organism evidence="6 7">
    <name type="scientific">Candidatus Yanofskybacteria bacterium CG10_big_fil_rev_8_21_14_0_10_36_16</name>
    <dbReference type="NCBI Taxonomy" id="1975096"/>
    <lineage>
        <taxon>Bacteria</taxon>
        <taxon>Candidatus Yanofskyibacteriota</taxon>
    </lineage>
</organism>
<gene>
    <name evidence="3" type="primary">rlpA</name>
    <name evidence="6" type="ORF">COV29_00830</name>
</gene>
<evidence type="ECO:0000256" key="1">
    <source>
        <dbReference type="ARBA" id="ARBA00023239"/>
    </source>
</evidence>
<dbReference type="InterPro" id="IPR036908">
    <property type="entry name" value="RlpA-like_sf"/>
</dbReference>
<dbReference type="Proteomes" id="UP000228496">
    <property type="component" value="Unassembled WGS sequence"/>
</dbReference>
<comment type="caution">
    <text evidence="6">The sequence shown here is derived from an EMBL/GenBank/DDBJ whole genome shotgun (WGS) entry which is preliminary data.</text>
</comment>
<dbReference type="GO" id="GO:0071555">
    <property type="term" value="P:cell wall organization"/>
    <property type="evidence" value="ECO:0007669"/>
    <property type="project" value="UniProtKB-KW"/>
</dbReference>
<evidence type="ECO:0000256" key="3">
    <source>
        <dbReference type="HAMAP-Rule" id="MF_02071"/>
    </source>
</evidence>
<dbReference type="CDD" id="cd22268">
    <property type="entry name" value="DPBB_RlpA-like"/>
    <property type="match status" value="1"/>
</dbReference>
<evidence type="ECO:0000313" key="6">
    <source>
        <dbReference type="EMBL" id="PJE51287.1"/>
    </source>
</evidence>
<protein>
    <recommendedName>
        <fullName evidence="3">Probable endolytic peptidoglycan transglycosylase RlpA</fullName>
        <ecNumber evidence="3">4.2.2.-</ecNumber>
    </recommendedName>
</protein>
<dbReference type="InterPro" id="IPR034718">
    <property type="entry name" value="RlpA"/>
</dbReference>
<dbReference type="GO" id="GO:0000270">
    <property type="term" value="P:peptidoglycan metabolic process"/>
    <property type="evidence" value="ECO:0007669"/>
    <property type="project" value="UniProtKB-UniRule"/>
</dbReference>
<sequence>MRKWWIAIFGFILLLFIREVANKSSAVKIFKERTENTSVIKQIRTLKTSWYGPGFNKNRTANGEVFDQTKLTAAHKDLPFNTRLILTNPNNGKSTHVRINDRGPFFGDRDLDVSKEAAKKLGIIADGVVELYAFIVRSDGTVVPLLGD</sequence>
<reference evidence="6 7" key="1">
    <citation type="submission" date="2017-09" db="EMBL/GenBank/DDBJ databases">
        <title>Depth-based differentiation of microbial function through sediment-hosted aquifers and enrichment of novel symbionts in the deep terrestrial subsurface.</title>
        <authorList>
            <person name="Probst A.J."/>
            <person name="Ladd B."/>
            <person name="Jarett J.K."/>
            <person name="Geller-Mcgrath D.E."/>
            <person name="Sieber C.M."/>
            <person name="Emerson J.B."/>
            <person name="Anantharaman K."/>
            <person name="Thomas B.C."/>
            <person name="Malmstrom R."/>
            <person name="Stieglmeier M."/>
            <person name="Klingl A."/>
            <person name="Woyke T."/>
            <person name="Ryan C.M."/>
            <person name="Banfield J.F."/>
        </authorList>
    </citation>
    <scope>NUCLEOTIDE SEQUENCE [LARGE SCALE GENOMIC DNA]</scope>
    <source>
        <strain evidence="6">CG10_big_fil_rev_8_21_14_0_10_36_16</strain>
    </source>
</reference>
<name>A0A2J0Q836_9BACT</name>
<accession>A0A2J0Q836</accession>
<comment type="similarity">
    <text evidence="3 4">Belongs to the RlpA family.</text>
</comment>
<comment type="function">
    <text evidence="3">Lytic transglycosylase with a strong preference for naked glycan strands that lack stem peptides.</text>
</comment>
<keyword evidence="2 3" id="KW-0961">Cell wall biogenesis/degradation</keyword>
<dbReference type="GO" id="GO:0008932">
    <property type="term" value="F:lytic endotransglycosylase activity"/>
    <property type="evidence" value="ECO:0007669"/>
    <property type="project" value="UniProtKB-UniRule"/>
</dbReference>
<dbReference type="SUPFAM" id="SSF50685">
    <property type="entry name" value="Barwin-like endoglucanases"/>
    <property type="match status" value="1"/>
</dbReference>
<dbReference type="EC" id="4.2.2.-" evidence="3"/>
<dbReference type="InterPro" id="IPR012997">
    <property type="entry name" value="RplA"/>
</dbReference>
<dbReference type="AlphaFoldDB" id="A0A2J0Q836"/>
<dbReference type="InterPro" id="IPR009009">
    <property type="entry name" value="RlpA-like_DPBB"/>
</dbReference>
<evidence type="ECO:0000256" key="4">
    <source>
        <dbReference type="RuleBase" id="RU003495"/>
    </source>
</evidence>
<evidence type="ECO:0000313" key="7">
    <source>
        <dbReference type="Proteomes" id="UP000228496"/>
    </source>
</evidence>
<evidence type="ECO:0000259" key="5">
    <source>
        <dbReference type="Pfam" id="PF03330"/>
    </source>
</evidence>
<dbReference type="NCBIfam" id="TIGR00413">
    <property type="entry name" value="rlpA"/>
    <property type="match status" value="1"/>
</dbReference>
<dbReference type="HAMAP" id="MF_02071">
    <property type="entry name" value="RlpA"/>
    <property type="match status" value="1"/>
</dbReference>
<keyword evidence="1 3" id="KW-0456">Lyase</keyword>
<evidence type="ECO:0000256" key="2">
    <source>
        <dbReference type="ARBA" id="ARBA00023316"/>
    </source>
</evidence>
<feature type="domain" description="RlpA-like protein double-psi beta-barrel" evidence="5">
    <location>
        <begin position="45"/>
        <end position="130"/>
    </location>
</feature>
<dbReference type="PANTHER" id="PTHR34183">
    <property type="entry name" value="ENDOLYTIC PEPTIDOGLYCAN TRANSGLYCOSYLASE RLPA"/>
    <property type="match status" value="1"/>
</dbReference>
<dbReference type="EMBL" id="PCXQ01000003">
    <property type="protein sequence ID" value="PJE51287.1"/>
    <property type="molecule type" value="Genomic_DNA"/>
</dbReference>
<proteinExistence type="inferred from homology"/>
<dbReference type="PANTHER" id="PTHR34183:SF1">
    <property type="entry name" value="ENDOLYTIC PEPTIDOGLYCAN TRANSGLYCOSYLASE RLPA"/>
    <property type="match status" value="1"/>
</dbReference>
<dbReference type="Pfam" id="PF03330">
    <property type="entry name" value="DPBB_1"/>
    <property type="match status" value="1"/>
</dbReference>